<organism evidence="2 3">
    <name type="scientific">Kitasatospora nipponensis</name>
    <dbReference type="NCBI Taxonomy" id="258049"/>
    <lineage>
        <taxon>Bacteria</taxon>
        <taxon>Bacillati</taxon>
        <taxon>Actinomycetota</taxon>
        <taxon>Actinomycetes</taxon>
        <taxon>Kitasatosporales</taxon>
        <taxon>Streptomycetaceae</taxon>
        <taxon>Kitasatospora</taxon>
    </lineage>
</organism>
<dbReference type="EMBL" id="BAAALF010000004">
    <property type="protein sequence ID" value="GAA1217757.1"/>
    <property type="molecule type" value="Genomic_DNA"/>
</dbReference>
<comment type="caution">
    <text evidence="2">The sequence shown here is derived from an EMBL/GenBank/DDBJ whole genome shotgun (WGS) entry which is preliminary data.</text>
</comment>
<evidence type="ECO:0000256" key="1">
    <source>
        <dbReference type="SAM" id="SignalP"/>
    </source>
</evidence>
<feature type="chain" id="PRO_5047003901" description="Beta/gamma crystallin" evidence="1">
    <location>
        <begin position="28"/>
        <end position="123"/>
    </location>
</feature>
<accession>A0ABN1VQX7</accession>
<reference evidence="2 3" key="1">
    <citation type="journal article" date="2019" name="Int. J. Syst. Evol. Microbiol.">
        <title>The Global Catalogue of Microorganisms (GCM) 10K type strain sequencing project: providing services to taxonomists for standard genome sequencing and annotation.</title>
        <authorList>
            <consortium name="The Broad Institute Genomics Platform"/>
            <consortium name="The Broad Institute Genome Sequencing Center for Infectious Disease"/>
            <person name="Wu L."/>
            <person name="Ma J."/>
        </authorList>
    </citation>
    <scope>NUCLEOTIDE SEQUENCE [LARGE SCALE GENOMIC DNA]</scope>
    <source>
        <strain evidence="2 3">JCM 13004</strain>
    </source>
</reference>
<evidence type="ECO:0008006" key="4">
    <source>
        <dbReference type="Google" id="ProtNLM"/>
    </source>
</evidence>
<dbReference type="RefSeq" id="WP_344438388.1">
    <property type="nucleotide sequence ID" value="NZ_BAAALF010000004.1"/>
</dbReference>
<gene>
    <name evidence="2" type="ORF">GCM10009665_04560</name>
</gene>
<feature type="signal peptide" evidence="1">
    <location>
        <begin position="1"/>
        <end position="27"/>
    </location>
</feature>
<keyword evidence="3" id="KW-1185">Reference proteome</keyword>
<dbReference type="Proteomes" id="UP001500037">
    <property type="component" value="Unassembled WGS sequence"/>
</dbReference>
<protein>
    <recommendedName>
        <fullName evidence="4">Beta/gamma crystallin</fullName>
    </recommendedName>
</protein>
<sequence length="123" mass="12990">MTRKLALTAGALALIATPLLTATSASATTSWVRQTISAGGCVAEQTILEGYNNSSHEYQQGVLTSTGGHVCEVAIIQFINGYEGTVSAFSRSVTPVYYDGPTYQDMVVLEDRTTGASINSSLY</sequence>
<evidence type="ECO:0000313" key="3">
    <source>
        <dbReference type="Proteomes" id="UP001500037"/>
    </source>
</evidence>
<proteinExistence type="predicted"/>
<name>A0ABN1VQX7_9ACTN</name>
<keyword evidence="1" id="KW-0732">Signal</keyword>
<evidence type="ECO:0000313" key="2">
    <source>
        <dbReference type="EMBL" id="GAA1217757.1"/>
    </source>
</evidence>